<dbReference type="GO" id="GO:0012505">
    <property type="term" value="C:endomembrane system"/>
    <property type="evidence" value="ECO:0007669"/>
    <property type="project" value="TreeGrafter"/>
</dbReference>
<evidence type="ECO:0000256" key="6">
    <source>
        <dbReference type="ARBA" id="ARBA00023136"/>
    </source>
</evidence>
<dbReference type="eggNOG" id="KOG0810">
    <property type="taxonomic scope" value="Eukaryota"/>
</dbReference>
<evidence type="ECO:0000256" key="5">
    <source>
        <dbReference type="ARBA" id="ARBA00023054"/>
    </source>
</evidence>
<dbReference type="PROSITE" id="PS50192">
    <property type="entry name" value="T_SNARE"/>
    <property type="match status" value="1"/>
</dbReference>
<sequence length="325" mass="35722">MSYGYGGRANPFDQRDGGAGAGGGNGYYNQPPAGGYGGGDNYGSNSVEMAPLTQNAGSFASGNPNAVLNEIADVNKGIESIDRNLQQLQMLQQRSLDDIDSSSSSNTKRQLDGLTSQTMAEYRTLTDRVRQLKSNPENQARFGAQVKRVEARLKDAMHNYRQVESAFRQRTEEQVARQYRIVRPDATESEVRAAVEDQSGGQIFQQALMQSNRRGQAQAVLSAVQDRHAQLEKIQQQLEEIAQLFQDLDTLIVQQEVAVVAIEQKGEEVVENVDKGNLELGTAVETARSTRKKKWICLGICVILIIIIAIIVAIVVLQNQPKQQG</sequence>
<dbReference type="FunFam" id="1.20.58.70:FF:000008">
    <property type="entry name" value="Syntaxin family protein"/>
    <property type="match status" value="1"/>
</dbReference>
<dbReference type="GO" id="GO:0005886">
    <property type="term" value="C:plasma membrane"/>
    <property type="evidence" value="ECO:0007669"/>
    <property type="project" value="TreeGrafter"/>
</dbReference>
<evidence type="ECO:0000256" key="9">
    <source>
        <dbReference type="SAM" id="Phobius"/>
    </source>
</evidence>
<dbReference type="GO" id="GO:0006906">
    <property type="term" value="P:vesicle fusion"/>
    <property type="evidence" value="ECO:0007669"/>
    <property type="project" value="TreeGrafter"/>
</dbReference>
<evidence type="ECO:0000256" key="4">
    <source>
        <dbReference type="ARBA" id="ARBA00022989"/>
    </source>
</evidence>
<evidence type="ECO:0000259" key="10">
    <source>
        <dbReference type="PROSITE" id="PS50192"/>
    </source>
</evidence>
<evidence type="ECO:0000256" key="1">
    <source>
        <dbReference type="ARBA" id="ARBA00004211"/>
    </source>
</evidence>
<keyword evidence="6 9" id="KW-0472">Membrane</keyword>
<proteinExistence type="inferred from homology"/>
<evidence type="ECO:0000313" key="12">
    <source>
        <dbReference type="Proteomes" id="UP000012174"/>
    </source>
</evidence>
<dbReference type="HOGENOM" id="CLU_042423_0_2_1"/>
<evidence type="ECO:0000256" key="3">
    <source>
        <dbReference type="ARBA" id="ARBA00022692"/>
    </source>
</evidence>
<dbReference type="OrthoDB" id="10255013at2759"/>
<name>M7TB97_EUTLA</name>
<dbReference type="Pfam" id="PF00804">
    <property type="entry name" value="Syntaxin"/>
    <property type="match status" value="1"/>
</dbReference>
<evidence type="ECO:0000256" key="8">
    <source>
        <dbReference type="SAM" id="MobiDB-lite"/>
    </source>
</evidence>
<dbReference type="STRING" id="1287681.M7TB97"/>
<dbReference type="Gene3D" id="1.20.58.70">
    <property type="match status" value="1"/>
</dbReference>
<dbReference type="InterPro" id="IPR045242">
    <property type="entry name" value="Syntaxin"/>
</dbReference>
<dbReference type="GO" id="GO:0048278">
    <property type="term" value="P:vesicle docking"/>
    <property type="evidence" value="ECO:0007669"/>
    <property type="project" value="TreeGrafter"/>
</dbReference>
<keyword evidence="12" id="KW-1185">Reference proteome</keyword>
<evidence type="ECO:0000256" key="7">
    <source>
        <dbReference type="SAM" id="Coils"/>
    </source>
</evidence>
<comment type="subcellular location">
    <subcellularLocation>
        <location evidence="1">Membrane</location>
        <topology evidence="1">Single-pass type IV membrane protein</topology>
    </subcellularLocation>
</comment>
<dbReference type="GO" id="GO:0031201">
    <property type="term" value="C:SNARE complex"/>
    <property type="evidence" value="ECO:0007669"/>
    <property type="project" value="TreeGrafter"/>
</dbReference>
<dbReference type="GO" id="GO:0005484">
    <property type="term" value="F:SNAP receptor activity"/>
    <property type="evidence" value="ECO:0007669"/>
    <property type="project" value="TreeGrafter"/>
</dbReference>
<dbReference type="InterPro" id="IPR000727">
    <property type="entry name" value="T_SNARE_dom"/>
</dbReference>
<feature type="coiled-coil region" evidence="7">
    <location>
        <begin position="221"/>
        <end position="254"/>
    </location>
</feature>
<dbReference type="PANTHER" id="PTHR19957:SF380">
    <property type="entry name" value="SYNTAXIN FAMILY PROTEIN"/>
    <property type="match status" value="1"/>
</dbReference>
<dbReference type="GO" id="GO:0006887">
    <property type="term" value="P:exocytosis"/>
    <property type="evidence" value="ECO:0007669"/>
    <property type="project" value="TreeGrafter"/>
</dbReference>
<dbReference type="Proteomes" id="UP000012174">
    <property type="component" value="Unassembled WGS sequence"/>
</dbReference>
<dbReference type="Pfam" id="PF05739">
    <property type="entry name" value="SNARE"/>
    <property type="match status" value="1"/>
</dbReference>
<dbReference type="PANTHER" id="PTHR19957">
    <property type="entry name" value="SYNTAXIN"/>
    <property type="match status" value="1"/>
</dbReference>
<comment type="similarity">
    <text evidence="2">Belongs to the syntaxin family.</text>
</comment>
<dbReference type="KEGG" id="ela:UCREL1_5871"/>
<reference evidence="12" key="1">
    <citation type="journal article" date="2013" name="Genome Announc.">
        <title>Draft genome sequence of the grapevine dieback fungus Eutypa lata UCR-EL1.</title>
        <authorList>
            <person name="Blanco-Ulate B."/>
            <person name="Rolshausen P.E."/>
            <person name="Cantu D."/>
        </authorList>
    </citation>
    <scope>NUCLEOTIDE SEQUENCE [LARGE SCALE GENOMIC DNA]</scope>
    <source>
        <strain evidence="12">UCR-EL1</strain>
    </source>
</reference>
<dbReference type="EMBL" id="KB706516">
    <property type="protein sequence ID" value="EMR67131.1"/>
    <property type="molecule type" value="Genomic_DNA"/>
</dbReference>
<dbReference type="SUPFAM" id="SSF47661">
    <property type="entry name" value="t-snare proteins"/>
    <property type="match status" value="1"/>
</dbReference>
<keyword evidence="3 9" id="KW-0812">Transmembrane</keyword>
<evidence type="ECO:0000256" key="2">
    <source>
        <dbReference type="ARBA" id="ARBA00009063"/>
    </source>
</evidence>
<gene>
    <name evidence="11" type="ORF">UCREL1_5871</name>
</gene>
<dbReference type="CDD" id="cd15849">
    <property type="entry name" value="SNARE_Sso1"/>
    <property type="match status" value="1"/>
</dbReference>
<accession>M7TB97</accession>
<feature type="domain" description="T-SNARE coiled-coil homology" evidence="10">
    <location>
        <begin position="221"/>
        <end position="283"/>
    </location>
</feature>
<dbReference type="AlphaFoldDB" id="M7TB97"/>
<keyword evidence="4 9" id="KW-1133">Transmembrane helix</keyword>
<protein>
    <submittedName>
        <fullName evidence="11">Putative snare protein</fullName>
    </submittedName>
</protein>
<organism evidence="11 12">
    <name type="scientific">Eutypa lata (strain UCR-EL1)</name>
    <name type="common">Grapevine dieback disease fungus</name>
    <name type="synonym">Eutypa armeniacae</name>
    <dbReference type="NCBI Taxonomy" id="1287681"/>
    <lineage>
        <taxon>Eukaryota</taxon>
        <taxon>Fungi</taxon>
        <taxon>Dikarya</taxon>
        <taxon>Ascomycota</taxon>
        <taxon>Pezizomycotina</taxon>
        <taxon>Sordariomycetes</taxon>
        <taxon>Xylariomycetidae</taxon>
        <taxon>Xylariales</taxon>
        <taxon>Diatrypaceae</taxon>
        <taxon>Eutypa</taxon>
    </lineage>
</organism>
<dbReference type="GO" id="GO:0006886">
    <property type="term" value="P:intracellular protein transport"/>
    <property type="evidence" value="ECO:0007669"/>
    <property type="project" value="TreeGrafter"/>
</dbReference>
<dbReference type="GO" id="GO:0000149">
    <property type="term" value="F:SNARE binding"/>
    <property type="evidence" value="ECO:0007669"/>
    <property type="project" value="TreeGrafter"/>
</dbReference>
<evidence type="ECO:0000313" key="11">
    <source>
        <dbReference type="EMBL" id="EMR67131.1"/>
    </source>
</evidence>
<feature type="compositionally biased region" description="Gly residues" evidence="8">
    <location>
        <begin position="17"/>
        <end position="26"/>
    </location>
</feature>
<feature type="region of interest" description="Disordered" evidence="8">
    <location>
        <begin position="1"/>
        <end position="40"/>
    </location>
</feature>
<keyword evidence="5 7" id="KW-0175">Coiled coil</keyword>
<dbReference type="InterPro" id="IPR006011">
    <property type="entry name" value="Syntaxin_N"/>
</dbReference>
<dbReference type="OMA" id="HPRNAPQ"/>
<feature type="transmembrane region" description="Helical" evidence="9">
    <location>
        <begin position="295"/>
        <end position="317"/>
    </location>
</feature>
<dbReference type="InterPro" id="IPR010989">
    <property type="entry name" value="SNARE"/>
</dbReference>